<dbReference type="EMBL" id="OZ021735">
    <property type="protein sequence ID" value="CAK9309317.1"/>
    <property type="molecule type" value="Genomic_DNA"/>
</dbReference>
<proteinExistence type="inferred from homology"/>
<evidence type="ECO:0000256" key="3">
    <source>
        <dbReference type="ARBA" id="ARBA00022679"/>
    </source>
</evidence>
<dbReference type="InterPro" id="IPR035595">
    <property type="entry name" value="UDP_glycos_trans_CS"/>
</dbReference>
<name>A0ABP0XMC2_9ROSI</name>
<dbReference type="Pfam" id="PF00201">
    <property type="entry name" value="UDPGT"/>
    <property type="match status" value="1"/>
</dbReference>
<dbReference type="SUPFAM" id="SSF53756">
    <property type="entry name" value="UDP-Glycosyltransferase/glycogen phosphorylase"/>
    <property type="match status" value="1"/>
</dbReference>
<evidence type="ECO:0000313" key="7">
    <source>
        <dbReference type="Proteomes" id="UP001642487"/>
    </source>
</evidence>
<keyword evidence="4" id="KW-0328">Glycosyltransferase</keyword>
<comment type="similarity">
    <text evidence="2 4">Belongs to the UDP-glycosyltransferase family.</text>
</comment>
<dbReference type="PANTHER" id="PTHR11926">
    <property type="entry name" value="GLUCOSYL/GLUCURONOSYL TRANSFERASES"/>
    <property type="match status" value="1"/>
</dbReference>
<evidence type="ECO:0000256" key="4">
    <source>
        <dbReference type="RuleBase" id="RU003718"/>
    </source>
</evidence>
<dbReference type="Proteomes" id="UP001642487">
    <property type="component" value="Chromosome 1"/>
</dbReference>
<dbReference type="PANTHER" id="PTHR11926:SF1560">
    <property type="entry name" value="UDP-GLYCOSYLTRANSFERASE 74E1-RELATED"/>
    <property type="match status" value="1"/>
</dbReference>
<evidence type="ECO:0000256" key="1">
    <source>
        <dbReference type="ARBA" id="ARBA00004721"/>
    </source>
</evidence>
<dbReference type="EC" id="2.4.1.-" evidence="5"/>
<evidence type="ECO:0000256" key="5">
    <source>
        <dbReference type="RuleBase" id="RU362057"/>
    </source>
</evidence>
<keyword evidence="3 4" id="KW-0808">Transferase</keyword>
<gene>
    <name evidence="6" type="ORF">CITCOLO1_LOCUS878</name>
</gene>
<evidence type="ECO:0000313" key="6">
    <source>
        <dbReference type="EMBL" id="CAK9309317.1"/>
    </source>
</evidence>
<organism evidence="6 7">
    <name type="scientific">Citrullus colocynthis</name>
    <name type="common">colocynth</name>
    <dbReference type="NCBI Taxonomy" id="252529"/>
    <lineage>
        <taxon>Eukaryota</taxon>
        <taxon>Viridiplantae</taxon>
        <taxon>Streptophyta</taxon>
        <taxon>Embryophyta</taxon>
        <taxon>Tracheophyta</taxon>
        <taxon>Spermatophyta</taxon>
        <taxon>Magnoliopsida</taxon>
        <taxon>eudicotyledons</taxon>
        <taxon>Gunneridae</taxon>
        <taxon>Pentapetalae</taxon>
        <taxon>rosids</taxon>
        <taxon>fabids</taxon>
        <taxon>Cucurbitales</taxon>
        <taxon>Cucurbitaceae</taxon>
        <taxon>Benincaseae</taxon>
        <taxon>Citrullus</taxon>
    </lineage>
</organism>
<dbReference type="CDD" id="cd03784">
    <property type="entry name" value="GT1_Gtf-like"/>
    <property type="match status" value="1"/>
</dbReference>
<protein>
    <recommendedName>
        <fullName evidence="5">Glycosyltransferase</fullName>
        <ecNumber evidence="5">2.4.1.-</ecNumber>
    </recommendedName>
</protein>
<evidence type="ECO:0000256" key="2">
    <source>
        <dbReference type="ARBA" id="ARBA00009995"/>
    </source>
</evidence>
<dbReference type="Gene3D" id="3.40.50.2000">
    <property type="entry name" value="Glycogen Phosphorylase B"/>
    <property type="match status" value="2"/>
</dbReference>
<keyword evidence="7" id="KW-1185">Reference proteome</keyword>
<dbReference type="PROSITE" id="PS00375">
    <property type="entry name" value="UDPGT"/>
    <property type="match status" value="1"/>
</dbReference>
<accession>A0ABP0XMC2</accession>
<reference evidence="6 7" key="1">
    <citation type="submission" date="2024-03" db="EMBL/GenBank/DDBJ databases">
        <authorList>
            <person name="Gkanogiannis A."/>
            <person name="Becerra Lopez-Lavalle L."/>
        </authorList>
    </citation>
    <scope>NUCLEOTIDE SEQUENCE [LARGE SCALE GENOMIC DNA]</scope>
</reference>
<sequence length="414" mass="46941">MPIILTKSTSLHDLPLTIDNVSLLPYQGTDPETSYALADRRQASIRSHLIQLLTRHRDDGNPIACVVYDSIMPWALDIAKEFGVLGAAFFTQSCAVNAIYYNFHKGWLSDVSLKQSSISLDGLPILHPSDLPSFVYEQHKYPTILAFLSNQYVALKDAHWIFVNTFDSLEPKEVKWMEGQFPFKNIGPMVPSIYLDGRLQNDKDYGISLLESSTDCTMKWLHSKGQRSVIYVSFGSAAELGKEQMEELACGLTQTNKFFLWVVRESEIHKLPYNFIEDTAEKGLVVNWCSQLQVLAHKSVGCFVTHCGWNSTLEALSLGVPLVTMPQWTDQPTNAKYVEDVWRIGKRARKDEDGICRREEIEFCVNEVMEGGEVSEEIRENVRKWRELAKAALDEGGSSHTNINHFVQQLSRKT</sequence>
<comment type="pathway">
    <text evidence="1">Secondary metabolite biosynthesis; terpenoid biosynthesis.</text>
</comment>
<dbReference type="InterPro" id="IPR002213">
    <property type="entry name" value="UDP_glucos_trans"/>
</dbReference>